<organism evidence="6 7">
    <name type="scientific">Paenibacillus lautus</name>
    <name type="common">Bacillus lautus</name>
    <dbReference type="NCBI Taxonomy" id="1401"/>
    <lineage>
        <taxon>Bacteria</taxon>
        <taxon>Bacillati</taxon>
        <taxon>Bacillota</taxon>
        <taxon>Bacilli</taxon>
        <taxon>Bacillales</taxon>
        <taxon>Paenibacillaceae</taxon>
        <taxon>Paenibacillus</taxon>
    </lineage>
</organism>
<evidence type="ECO:0000313" key="7">
    <source>
        <dbReference type="Proteomes" id="UP000266552"/>
    </source>
</evidence>
<dbReference type="Pfam" id="PF02311">
    <property type="entry name" value="AraC_binding"/>
    <property type="match status" value="1"/>
</dbReference>
<dbReference type="SUPFAM" id="SSF46689">
    <property type="entry name" value="Homeodomain-like"/>
    <property type="match status" value="2"/>
</dbReference>
<dbReference type="InterPro" id="IPR009057">
    <property type="entry name" value="Homeodomain-like_sf"/>
</dbReference>
<keyword evidence="4" id="KW-0804">Transcription</keyword>
<dbReference type="Pfam" id="PF12833">
    <property type="entry name" value="HTH_18"/>
    <property type="match status" value="1"/>
</dbReference>
<dbReference type="InterPro" id="IPR014710">
    <property type="entry name" value="RmlC-like_jellyroll"/>
</dbReference>
<dbReference type="KEGG" id="plw:D5F53_13715"/>
<accession>A0A385TKV3</accession>
<evidence type="ECO:0000256" key="4">
    <source>
        <dbReference type="ARBA" id="ARBA00023163"/>
    </source>
</evidence>
<keyword evidence="3" id="KW-0010">Activator</keyword>
<sequence length="286" mass="32170">MRLHIAYDHPIAINAFEWTPATYRQPPHVHASLEIGLCLTGKGYFFFGNKQYAANPGDLFLVNNEERHIAQSAPDAPSRYLFINFDPALLLEEEPALLLPFSYRSTHFCNHIMGGSPLAKQLTPWVLAIAEELREKSPGYLAMAKSALIQLCGRLLRHYDGLLTDDERHHMVRSVREAQSLAAVVEHRYHEPVSLGELADELGLSVSRVSRAFLETTGYRFSEYVSLLRVQSAKRELAGTDKAVADIAFACGFQSLPTFYRVFKETVGLSPVRYRQSIGVTKMSKK</sequence>
<evidence type="ECO:0000256" key="1">
    <source>
        <dbReference type="ARBA" id="ARBA00023015"/>
    </source>
</evidence>
<keyword evidence="1" id="KW-0805">Transcription regulation</keyword>
<dbReference type="SUPFAM" id="SSF51215">
    <property type="entry name" value="Regulatory protein AraC"/>
    <property type="match status" value="1"/>
</dbReference>
<dbReference type="SMART" id="SM00342">
    <property type="entry name" value="HTH_ARAC"/>
    <property type="match status" value="1"/>
</dbReference>
<dbReference type="PANTHER" id="PTHR46796">
    <property type="entry name" value="HTH-TYPE TRANSCRIPTIONAL ACTIVATOR RHAS-RELATED"/>
    <property type="match status" value="1"/>
</dbReference>
<gene>
    <name evidence="6" type="ORF">D5F53_13715</name>
</gene>
<dbReference type="AlphaFoldDB" id="A0A385TKV3"/>
<evidence type="ECO:0000256" key="2">
    <source>
        <dbReference type="ARBA" id="ARBA00023125"/>
    </source>
</evidence>
<keyword evidence="7" id="KW-1185">Reference proteome</keyword>
<dbReference type="Proteomes" id="UP000266552">
    <property type="component" value="Chromosome"/>
</dbReference>
<proteinExistence type="predicted"/>
<feature type="domain" description="HTH araC/xylS-type" evidence="5">
    <location>
        <begin position="179"/>
        <end position="277"/>
    </location>
</feature>
<dbReference type="InterPro" id="IPR003313">
    <property type="entry name" value="AraC-bd"/>
</dbReference>
<dbReference type="Gene3D" id="1.10.10.60">
    <property type="entry name" value="Homeodomain-like"/>
    <property type="match status" value="2"/>
</dbReference>
<protein>
    <submittedName>
        <fullName evidence="6">AraC family transcriptional regulator</fullName>
    </submittedName>
</protein>
<dbReference type="InterPro" id="IPR020449">
    <property type="entry name" value="Tscrpt_reg_AraC-type_HTH"/>
</dbReference>
<dbReference type="InterPro" id="IPR018060">
    <property type="entry name" value="HTH_AraC"/>
</dbReference>
<dbReference type="PROSITE" id="PS01124">
    <property type="entry name" value="HTH_ARAC_FAMILY_2"/>
    <property type="match status" value="1"/>
</dbReference>
<dbReference type="GO" id="GO:0043565">
    <property type="term" value="F:sequence-specific DNA binding"/>
    <property type="evidence" value="ECO:0007669"/>
    <property type="project" value="InterPro"/>
</dbReference>
<evidence type="ECO:0000259" key="5">
    <source>
        <dbReference type="PROSITE" id="PS01124"/>
    </source>
</evidence>
<dbReference type="RefSeq" id="WP_119848184.1">
    <property type="nucleotide sequence ID" value="NZ_CP032412.1"/>
</dbReference>
<dbReference type="InterPro" id="IPR037923">
    <property type="entry name" value="HTH-like"/>
</dbReference>
<name>A0A385TKV3_PAELA</name>
<dbReference type="InterPro" id="IPR050204">
    <property type="entry name" value="AraC_XylS_family_regulators"/>
</dbReference>
<reference evidence="6 7" key="1">
    <citation type="submission" date="2018-09" db="EMBL/GenBank/DDBJ databases">
        <title>Genome Sequence of Paenibacillus lautus Strain E7593-69, Azo Dye-Degrading Bacteria, Isolated from Commercial Tattoo Inks.</title>
        <authorList>
            <person name="Nho S.W."/>
            <person name="Kim S.-J."/>
            <person name="Kweon O."/>
            <person name="Cerniglia C.E."/>
        </authorList>
    </citation>
    <scope>NUCLEOTIDE SEQUENCE [LARGE SCALE GENOMIC DNA]</scope>
    <source>
        <strain evidence="6 7">E7593-69</strain>
    </source>
</reference>
<dbReference type="PROSITE" id="PS00041">
    <property type="entry name" value="HTH_ARAC_FAMILY_1"/>
    <property type="match status" value="1"/>
</dbReference>
<dbReference type="Gene3D" id="2.60.120.10">
    <property type="entry name" value="Jelly Rolls"/>
    <property type="match status" value="1"/>
</dbReference>
<dbReference type="PRINTS" id="PR00032">
    <property type="entry name" value="HTHARAC"/>
</dbReference>
<keyword evidence="2" id="KW-0238">DNA-binding</keyword>
<dbReference type="EMBL" id="CP032412">
    <property type="protein sequence ID" value="AYB44283.1"/>
    <property type="molecule type" value="Genomic_DNA"/>
</dbReference>
<dbReference type="GO" id="GO:0003700">
    <property type="term" value="F:DNA-binding transcription factor activity"/>
    <property type="evidence" value="ECO:0007669"/>
    <property type="project" value="InterPro"/>
</dbReference>
<evidence type="ECO:0000256" key="3">
    <source>
        <dbReference type="ARBA" id="ARBA00023159"/>
    </source>
</evidence>
<dbReference type="InterPro" id="IPR018062">
    <property type="entry name" value="HTH_AraC-typ_CS"/>
</dbReference>
<evidence type="ECO:0000313" key="6">
    <source>
        <dbReference type="EMBL" id="AYB44283.1"/>
    </source>
</evidence>